<evidence type="ECO:0000259" key="1">
    <source>
        <dbReference type="Pfam" id="PF01593"/>
    </source>
</evidence>
<dbReference type="Gene3D" id="1.10.405.20">
    <property type="match status" value="1"/>
</dbReference>
<dbReference type="Gene3D" id="3.50.50.60">
    <property type="entry name" value="FAD/NAD(P)-binding domain"/>
    <property type="match status" value="1"/>
</dbReference>
<dbReference type="PANTHER" id="PTHR42923">
    <property type="entry name" value="PROTOPORPHYRINOGEN OXIDASE"/>
    <property type="match status" value="1"/>
</dbReference>
<dbReference type="Gene3D" id="3.30.70.1990">
    <property type="match status" value="1"/>
</dbReference>
<dbReference type="EMBL" id="AP018907">
    <property type="protein sequence ID" value="BBF92752.1"/>
    <property type="molecule type" value="Genomic_DNA"/>
</dbReference>
<dbReference type="Pfam" id="PF01593">
    <property type="entry name" value="Amino_oxidase"/>
    <property type="match status" value="1"/>
</dbReference>
<dbReference type="GO" id="GO:0016491">
    <property type="term" value="F:oxidoreductase activity"/>
    <property type="evidence" value="ECO:0007669"/>
    <property type="project" value="InterPro"/>
</dbReference>
<evidence type="ECO:0000313" key="3">
    <source>
        <dbReference type="Proteomes" id="UP000266934"/>
    </source>
</evidence>
<dbReference type="Proteomes" id="UP000266934">
    <property type="component" value="Chromosome"/>
</dbReference>
<evidence type="ECO:0000313" key="2">
    <source>
        <dbReference type="EMBL" id="BBF92752.1"/>
    </source>
</evidence>
<dbReference type="RefSeq" id="WP_126398856.1">
    <property type="nucleotide sequence ID" value="NZ_AP018907.1"/>
</dbReference>
<dbReference type="InterPro" id="IPR050464">
    <property type="entry name" value="Zeta_carotene_desat/Oxidored"/>
</dbReference>
<dbReference type="SUPFAM" id="SSF51905">
    <property type="entry name" value="FAD/NAD(P)-binding domain"/>
    <property type="match status" value="1"/>
</dbReference>
<reference evidence="2 3" key="1">
    <citation type="submission" date="2018-08" db="EMBL/GenBank/DDBJ databases">
        <title>Complete genome sequencing of Blastochloris tepida GI.</title>
        <authorList>
            <person name="Tsukatani Y."/>
            <person name="Mori H."/>
        </authorList>
    </citation>
    <scope>NUCLEOTIDE SEQUENCE [LARGE SCALE GENOMIC DNA]</scope>
    <source>
        <strain evidence="2 3">GI</strain>
    </source>
</reference>
<protein>
    <submittedName>
        <fullName evidence="2">NAD/FAD-binding protein</fullName>
    </submittedName>
</protein>
<dbReference type="PANTHER" id="PTHR42923:SF17">
    <property type="entry name" value="AMINE OXIDASE DOMAIN-CONTAINING PROTEIN"/>
    <property type="match status" value="1"/>
</dbReference>
<dbReference type="OrthoDB" id="20837at2"/>
<proteinExistence type="predicted"/>
<dbReference type="InterPro" id="IPR036188">
    <property type="entry name" value="FAD/NAD-bd_sf"/>
</dbReference>
<gene>
    <name evidence="2" type="ORF">BLTE_14370</name>
</gene>
<keyword evidence="3" id="KW-1185">Reference proteome</keyword>
<name>A0A348FZL9_9HYPH</name>
<sequence>MRIAVIGSGIAGNAAAWALGANHDVVLFEREPRPGGHSHTVDVDYDGTPVSVDTGFIVYNERNYPNFTALLAHLGVASHVSDMSFALSLGDGAFEWSGQSLDTVFAQRSNLVSPGFLWMLKEVWRFNTEAPAARQSGDLDGLTLGAWLDRRRFSRRFVDHYIVPMGAAIWSTPFDRLLDFPAASFVSFFENHRLVNLRQIVWRTVTGGSRSYVDALLAAFRGTLRLAAPVAAVRRTSDGVEVIDRGGAAEAFDQVVFATHAPDTLALLADASEAERAILSALPYRPNRVFLHRDANLMPRRRKVWSAWNVTGAIPSPDDGAREVAVTYWMNRLQGIDPNRPLFVSLNPVRDPDPNLVFRTFEYDHPQYDARAIDAQARLSTIQGKNRAWFAGAWTGYGFHEDGLVSGLTVAEALGGVIPWRTVPRNVFPAAA</sequence>
<dbReference type="InterPro" id="IPR002937">
    <property type="entry name" value="Amino_oxidase"/>
</dbReference>
<accession>A0A348FZL9</accession>
<feature type="domain" description="Amine oxidase" evidence="1">
    <location>
        <begin position="10"/>
        <end position="263"/>
    </location>
</feature>
<dbReference type="AlphaFoldDB" id="A0A348FZL9"/>
<dbReference type="KEGG" id="blag:BLTE_14370"/>
<organism evidence="2 3">
    <name type="scientific">Blastochloris tepida</name>
    <dbReference type="NCBI Taxonomy" id="2233851"/>
    <lineage>
        <taxon>Bacteria</taxon>
        <taxon>Pseudomonadati</taxon>
        <taxon>Pseudomonadota</taxon>
        <taxon>Alphaproteobacteria</taxon>
        <taxon>Hyphomicrobiales</taxon>
        <taxon>Blastochloridaceae</taxon>
        <taxon>Blastochloris</taxon>
    </lineage>
</organism>